<feature type="region of interest" description="Disordered" evidence="10">
    <location>
        <begin position="1439"/>
        <end position="1526"/>
    </location>
</feature>
<dbReference type="FunFam" id="1.10.238.10:FF:000178">
    <property type="entry name" value="Calmodulin-2 A"/>
    <property type="match status" value="1"/>
</dbReference>
<keyword evidence="5" id="KW-0611">Plant defense</keyword>
<feature type="domain" description="EF-hand" evidence="12">
    <location>
        <begin position="1403"/>
        <end position="1438"/>
    </location>
</feature>
<evidence type="ECO:0000313" key="13">
    <source>
        <dbReference type="EMBL" id="KAG2484206.1"/>
    </source>
</evidence>
<feature type="transmembrane region" description="Helical" evidence="11">
    <location>
        <begin position="1158"/>
        <end position="1182"/>
    </location>
</feature>
<dbReference type="InterPro" id="IPR004326">
    <property type="entry name" value="Mlo"/>
</dbReference>
<sequence>MAESSEAQEVYGWEFAVLFLLFMVISIVWQIFIAAILFINSKAHSVATIWLRRLKEEVLDVGVISLILVFVQPYIANICVDSSASSAYPEPPSPSSAPLAPPARRLLMLPLTMQLPAPEHDNFLSRVSRRLLAGGSANPCPAGQRHLFPTESIAAAHYLLFFVALVHIVYSLFTFMLTLERFKQWGKWERRARMAAMDAAEVMEADAVRHDAHCCDCTTAGRGWCFRCFVGGWNMLLGGVDRDRYMVLRGLFQLRARAHRVGAFVDNLHYVNVLENAMQIDIATVVAHGWLQALIVAIFTLYPTVVYQILWIGGMSMITQAVVVFKMVSVINKVLAIVRVAGTHAAPQYAIDTAAPAYQRITSYSSTGGEIHYSESDPETEDDDAANRHGRHHSVTDPSLAPYASHHLPAHLVHQYQPGTAGPNGSVTSPGGAPPGPGAAARAPGLAAHMQVKDGRVHVRDPMGHDKDGSLSRAMMAAAAASFTATGRWPAVGSASAAGKGGLIPSGMGPSAGSGSAAGGGGGGYRAASMPNGRGPNQAAAQLPPGSQTMLRPAGMPGPGAPSSSSAAAGALEVHGVAMNGRGGGPGRPGPVAEAREEGCQGQGGGQDGEEGGRDGLWRRRGRSRSRRRKGPGCGDQQAQAQGVEAEGQELQHPVGPAAGLEAPLTGASAAAAAVDGAGPGPVAEGRESGPGWSNGPAEDPLLAANNRDYLEPFMGQRNPLFDDPSAGPSSRASSAEDNPLGMPYLQPSISPAGAATTNAAAATNAAGAAARQRSGSAAGAARGGTLASSAPGLATGFGPRDDSSRYANPLFKEGSVASSASFVTSIRASADTAGVRGSGAVGPAGGLRQTPSLGWRPPAAGAVAASAPALPATASSRYTPGSRSLLGLAAAETPAPVQPAAVAVAASASGRSLRMGSPNAALLELPASPDGAVDGADGATAAAAAARSRAAPLAAGAVAAAAATATTAAVLGAEAGGAPAPAPVPQGSMRAAALPPSGASGRPLGLPPKAPSSTARAAPTAAAAPAPAPSFAAAPSGSPPGPGGPGLGPDLSLAHSAHSSGLLHLMKSPNTPAAAAAANLDAMASEMDHGAEADMVEVEKKLRSLFWMRRPQLLIWLSHLNFLENSLSLTLCVYVLIADGLKNNFLNLENRLLYIWFPLLGANLAFMLYIGWVVVPAYTLVSTTCYRNPRTLWHHLRRHKKAEDEEEGGVTGFIFDQLTRCFMRAHHDTTKHHAKHGGAADSSALNTLFMANLANQAGVIMASDAQLQAKKLGPAEAVYREYIDIWRAKVRIASGLMPPAENGFALQADVSDFRSAFMALDADGSSTVTTDELFTHLHVLGTRATKTELKSMITQIDNDGDKKVDFDEFVVFMVFCFFDENGNSCVEIPDIRKMCRRCKLQVPETEVNAMMDLADPDGDRKIGLRQFFKLFKDVTIPALGPRQDPSQHGGDHGAHGGPGMSGGASRSGSLVRGGAAASGLSTTASGAHGRSRFASGVPPLAATGSGAVSEGAAHGRGSAASGGGSGGPYSGAGGLAAATAAAAGPMGGGGMGAGPAAGSSSGSVGGVSARVASLERYRSLRVDVNIEPSPDA</sequence>
<dbReference type="PROSITE" id="PS00018">
    <property type="entry name" value="EF_HAND_1"/>
    <property type="match status" value="1"/>
</dbReference>
<feature type="compositionally biased region" description="Low complexity" evidence="10">
    <location>
        <begin position="780"/>
        <end position="791"/>
    </location>
</feature>
<keyword evidence="9" id="KW-0568">Pathogenesis-related protein</keyword>
<evidence type="ECO:0000313" key="14">
    <source>
        <dbReference type="Proteomes" id="UP000612055"/>
    </source>
</evidence>
<feature type="domain" description="EF-hand" evidence="12">
    <location>
        <begin position="1309"/>
        <end position="1344"/>
    </location>
</feature>
<evidence type="ECO:0000256" key="2">
    <source>
        <dbReference type="ARBA" id="ARBA00006574"/>
    </source>
</evidence>
<dbReference type="InterPro" id="IPR018247">
    <property type="entry name" value="EF_Hand_1_Ca_BS"/>
</dbReference>
<dbReference type="InterPro" id="IPR002048">
    <property type="entry name" value="EF_hand_dom"/>
</dbReference>
<evidence type="ECO:0000256" key="5">
    <source>
        <dbReference type="ARBA" id="ARBA00022821"/>
    </source>
</evidence>
<dbReference type="PROSITE" id="PS50222">
    <property type="entry name" value="EF_HAND_2"/>
    <property type="match status" value="3"/>
</dbReference>
<dbReference type="Gene3D" id="1.10.238.10">
    <property type="entry name" value="EF-hand"/>
    <property type="match status" value="2"/>
</dbReference>
<dbReference type="OrthoDB" id="1388414at2759"/>
<evidence type="ECO:0000256" key="9">
    <source>
        <dbReference type="ARBA" id="ARBA00023265"/>
    </source>
</evidence>
<evidence type="ECO:0000256" key="1">
    <source>
        <dbReference type="ARBA" id="ARBA00004141"/>
    </source>
</evidence>
<dbReference type="EMBL" id="JAEHOE010000154">
    <property type="protein sequence ID" value="KAG2484206.1"/>
    <property type="molecule type" value="Genomic_DNA"/>
</dbReference>
<keyword evidence="3 11" id="KW-0812">Transmembrane</keyword>
<evidence type="ECO:0000256" key="6">
    <source>
        <dbReference type="ARBA" id="ARBA00022837"/>
    </source>
</evidence>
<dbReference type="GO" id="GO:0006952">
    <property type="term" value="P:defense response"/>
    <property type="evidence" value="ECO:0007669"/>
    <property type="project" value="UniProtKB-KW"/>
</dbReference>
<comment type="caution">
    <text evidence="13">The sequence shown here is derived from an EMBL/GenBank/DDBJ whole genome shotgun (WGS) entry which is preliminary data.</text>
</comment>
<protein>
    <recommendedName>
        <fullName evidence="12">EF-hand domain-containing protein</fullName>
    </recommendedName>
</protein>
<dbReference type="PANTHER" id="PTHR31942:SF52">
    <property type="entry name" value="MLO-LIKE PROTEIN 1"/>
    <property type="match status" value="1"/>
</dbReference>
<evidence type="ECO:0000256" key="4">
    <source>
        <dbReference type="ARBA" id="ARBA00022737"/>
    </source>
</evidence>
<dbReference type="SMART" id="SM00054">
    <property type="entry name" value="EFh"/>
    <property type="match status" value="3"/>
</dbReference>
<feature type="compositionally biased region" description="Low complexity" evidence="10">
    <location>
        <begin position="1012"/>
        <end position="1037"/>
    </location>
</feature>
<dbReference type="CDD" id="cd00051">
    <property type="entry name" value="EFh"/>
    <property type="match status" value="1"/>
</dbReference>
<feature type="compositionally biased region" description="Low complexity" evidence="10">
    <location>
        <begin position="635"/>
        <end position="652"/>
    </location>
</feature>
<accession>A0A835XL16</accession>
<evidence type="ECO:0000256" key="7">
    <source>
        <dbReference type="ARBA" id="ARBA00022989"/>
    </source>
</evidence>
<evidence type="ECO:0000256" key="3">
    <source>
        <dbReference type="ARBA" id="ARBA00022692"/>
    </source>
</evidence>
<organism evidence="13 14">
    <name type="scientific">Edaphochlamys debaryana</name>
    <dbReference type="NCBI Taxonomy" id="47281"/>
    <lineage>
        <taxon>Eukaryota</taxon>
        <taxon>Viridiplantae</taxon>
        <taxon>Chlorophyta</taxon>
        <taxon>core chlorophytes</taxon>
        <taxon>Chlorophyceae</taxon>
        <taxon>CS clade</taxon>
        <taxon>Chlamydomonadales</taxon>
        <taxon>Chlamydomonadales incertae sedis</taxon>
        <taxon>Edaphochlamys</taxon>
    </lineage>
</organism>
<feature type="compositionally biased region" description="Low complexity" evidence="10">
    <location>
        <begin position="1464"/>
        <end position="1489"/>
    </location>
</feature>
<gene>
    <name evidence="13" type="ORF">HYH03_016941</name>
</gene>
<evidence type="ECO:0000256" key="11">
    <source>
        <dbReference type="SAM" id="Phobius"/>
    </source>
</evidence>
<feature type="transmembrane region" description="Helical" evidence="11">
    <location>
        <begin position="282"/>
        <end position="302"/>
    </location>
</feature>
<comment type="similarity">
    <text evidence="2">Belongs to the MLO family.</text>
</comment>
<dbReference type="SUPFAM" id="SSF47473">
    <property type="entry name" value="EF-hand"/>
    <property type="match status" value="1"/>
</dbReference>
<evidence type="ECO:0000259" key="12">
    <source>
        <dbReference type="PROSITE" id="PS50222"/>
    </source>
</evidence>
<feature type="compositionally biased region" description="Low complexity" evidence="10">
    <location>
        <begin position="663"/>
        <end position="684"/>
    </location>
</feature>
<feature type="transmembrane region" description="Helical" evidence="11">
    <location>
        <begin position="155"/>
        <end position="179"/>
    </location>
</feature>
<keyword evidence="6" id="KW-0106">Calcium</keyword>
<feature type="transmembrane region" description="Helical" evidence="11">
    <location>
        <begin position="1114"/>
        <end position="1138"/>
    </location>
</feature>
<dbReference type="GO" id="GO:0043226">
    <property type="term" value="C:organelle"/>
    <property type="evidence" value="ECO:0007669"/>
    <property type="project" value="UniProtKB-ARBA"/>
</dbReference>
<keyword evidence="14" id="KW-1185">Reference proteome</keyword>
<feature type="domain" description="EF-hand" evidence="12">
    <location>
        <begin position="1345"/>
        <end position="1380"/>
    </location>
</feature>
<proteinExistence type="inferred from homology"/>
<feature type="region of interest" description="Disordered" evidence="10">
    <location>
        <begin position="780"/>
        <end position="802"/>
    </location>
</feature>
<feature type="transmembrane region" description="Helical" evidence="11">
    <location>
        <begin position="58"/>
        <end position="76"/>
    </location>
</feature>
<comment type="subcellular location">
    <subcellularLocation>
        <location evidence="1">Membrane</location>
        <topology evidence="1">Multi-pass membrane protein</topology>
    </subcellularLocation>
</comment>
<feature type="transmembrane region" description="Helical" evidence="11">
    <location>
        <begin position="15"/>
        <end position="38"/>
    </location>
</feature>
<dbReference type="Proteomes" id="UP000612055">
    <property type="component" value="Unassembled WGS sequence"/>
</dbReference>
<name>A0A835XL16_9CHLO</name>
<dbReference type="Pfam" id="PF13833">
    <property type="entry name" value="EF-hand_8"/>
    <property type="match status" value="1"/>
</dbReference>
<feature type="region of interest" description="Disordered" evidence="10">
    <location>
        <begin position="369"/>
        <end position="401"/>
    </location>
</feature>
<dbReference type="Pfam" id="PF03094">
    <property type="entry name" value="Mlo"/>
    <property type="match status" value="1"/>
</dbReference>
<keyword evidence="4" id="KW-0677">Repeat</keyword>
<feature type="compositionally biased region" description="Gly residues" evidence="10">
    <location>
        <begin position="510"/>
        <end position="525"/>
    </location>
</feature>
<evidence type="ECO:0000256" key="10">
    <source>
        <dbReference type="SAM" id="MobiDB-lite"/>
    </source>
</evidence>
<reference evidence="13" key="1">
    <citation type="journal article" date="2020" name="bioRxiv">
        <title>Comparative genomics of Chlamydomonas.</title>
        <authorList>
            <person name="Craig R.J."/>
            <person name="Hasan A.R."/>
            <person name="Ness R.W."/>
            <person name="Keightley P.D."/>
        </authorList>
    </citation>
    <scope>NUCLEOTIDE SEQUENCE</scope>
    <source>
        <strain evidence="13">CCAP 11/70</strain>
    </source>
</reference>
<feature type="region of interest" description="Disordered" evidence="10">
    <location>
        <begin position="510"/>
        <end position="750"/>
    </location>
</feature>
<keyword evidence="7 11" id="KW-1133">Transmembrane helix</keyword>
<evidence type="ECO:0000256" key="8">
    <source>
        <dbReference type="ARBA" id="ARBA00023136"/>
    </source>
</evidence>
<feature type="region of interest" description="Disordered" evidence="10">
    <location>
        <begin position="1549"/>
        <end position="1569"/>
    </location>
</feature>
<feature type="compositionally biased region" description="Basic residues" evidence="10">
    <location>
        <begin position="619"/>
        <end position="631"/>
    </location>
</feature>
<feature type="compositionally biased region" description="Low complexity" evidence="10">
    <location>
        <begin position="561"/>
        <end position="571"/>
    </location>
</feature>
<feature type="compositionally biased region" description="Low complexity" evidence="10">
    <location>
        <begin position="1510"/>
        <end position="1520"/>
    </location>
</feature>
<dbReference type="GO" id="GO:0016020">
    <property type="term" value="C:membrane"/>
    <property type="evidence" value="ECO:0007669"/>
    <property type="project" value="UniProtKB-SubCell"/>
</dbReference>
<dbReference type="PANTHER" id="PTHR31942">
    <property type="entry name" value="MLO-LIKE PROTEIN 1"/>
    <property type="match status" value="1"/>
</dbReference>
<dbReference type="InterPro" id="IPR011992">
    <property type="entry name" value="EF-hand-dom_pair"/>
</dbReference>
<feature type="region of interest" description="Disordered" evidence="10">
    <location>
        <begin position="415"/>
        <end position="442"/>
    </location>
</feature>
<feature type="region of interest" description="Disordered" evidence="10">
    <location>
        <begin position="978"/>
        <end position="1053"/>
    </location>
</feature>
<feature type="compositionally biased region" description="Low complexity" evidence="10">
    <location>
        <begin position="725"/>
        <end position="736"/>
    </location>
</feature>
<feature type="compositionally biased region" description="Low complexity" evidence="10">
    <location>
        <begin position="1557"/>
        <end position="1569"/>
    </location>
</feature>
<dbReference type="GO" id="GO:0005509">
    <property type="term" value="F:calcium ion binding"/>
    <property type="evidence" value="ECO:0007669"/>
    <property type="project" value="InterPro"/>
</dbReference>
<keyword evidence="8 11" id="KW-0472">Membrane</keyword>